<comment type="caution">
    <text evidence="2">The sequence shown here is derived from an EMBL/GenBank/DDBJ whole genome shotgun (WGS) entry which is preliminary data.</text>
</comment>
<name>A0A086J2L8_NEMA1</name>
<dbReference type="SUPFAM" id="SSF53756">
    <property type="entry name" value="UDP-Glycosyltransferase/glycogen phosphorylase"/>
    <property type="match status" value="1"/>
</dbReference>
<proteinExistence type="predicted"/>
<protein>
    <recommendedName>
        <fullName evidence="4">Glycosyl transferase family 1 domain-containing protein</fullName>
    </recommendedName>
</protein>
<reference evidence="2 3" key="1">
    <citation type="journal article" date="2014" name="Genome Announc.">
        <title>Genome Sequence of the Microsporidian Species Nematocida sp1 Strain ERTm6 (ATCC PRA-372).</title>
        <authorList>
            <person name="Bakowski M.A."/>
            <person name="Priest M."/>
            <person name="Young S."/>
            <person name="Cuomo C.A."/>
            <person name="Troemel E.R."/>
        </authorList>
    </citation>
    <scope>NUCLEOTIDE SEQUENCE [LARGE SCALE GENOMIC DNA]</scope>
    <source>
        <strain evidence="2 3">ERTm6</strain>
    </source>
</reference>
<dbReference type="PANTHER" id="PTHR46656">
    <property type="entry name" value="PUTATIVE-RELATED"/>
    <property type="match status" value="1"/>
</dbReference>
<sequence length="773" mass="88154">MHGRRALVTFAFAFIIRIHMILCVEEADIDKKILDNLPNTNSTEEPFFLKINNSLTADVNDVLANQKHIDKTPFLIHVTNVSKKLFAAVDKMRTENLSKPCIAYIDTPSKIISGTWKKKLRNTITLRGVAMLSNKVIVKHKNGKDQLVDLCGVPEEKVIVIENETAADTSEKVDVASDIKKKSLYVANSPYSLPDGLYVLYAGASLHINVDIKNKAIHKMYIRAVKESPERDTTGLCKRGPYSRRMYEAFAEVSTMNIALSITDTDIFQIKHGKLFVQSGGIEMEVDRKTMSIQIHAHTHAFYPLGLVKEVKKKWMFKECLNKFRVNHPLLKYDSSEMVYLYNRPRRHLVELFEPHTRSKQSPLKRVMISGIWRPSGLGMVSNRFLLELAAYQDLFVRADAYNHWDITSPRGINYFLAQLYLLESGQTSKAKAMYPEGSFSTPGVEIQNKFPAIAPLVRSGYPRIFMHLPWEFSHIPHAWTEPIRKASSVQILVPSEFAQKVHMRADISKKRIHIIPHGVAYKSQRNMWLLEKNQSSMSIKSLFNAPDDYVRFVMISGYLKRKGIDIGIRAYTKAFKHSDKVVLRVHCAYGDRPVSNYLKTLIQENKRRRGPKIIYTEGYMSDKKIRGLLMHAHYNIAPYRGEGFGMNILDGAAHGAVPIVTKTQPATEFCSKKGTFFIRCKPCTVTGLPIRKYLTHYTMFGALIKKPPTWYNPSEKHLVKLLQKAAKIAHSPEYTKMKNASVESASKQTWTSVISQLRNLLFSKEVSKLRKS</sequence>
<evidence type="ECO:0000313" key="2">
    <source>
        <dbReference type="EMBL" id="KFG26386.1"/>
    </source>
</evidence>
<accession>A0A086J2L8</accession>
<evidence type="ECO:0000313" key="3">
    <source>
        <dbReference type="Proteomes" id="UP000054524"/>
    </source>
</evidence>
<keyword evidence="1" id="KW-0732">Signal</keyword>
<dbReference type="EMBL" id="AKIJ01000003">
    <property type="protein sequence ID" value="KFG26386.1"/>
    <property type="molecule type" value="Genomic_DNA"/>
</dbReference>
<dbReference type="Pfam" id="PF13692">
    <property type="entry name" value="Glyco_trans_1_4"/>
    <property type="match status" value="1"/>
</dbReference>
<evidence type="ECO:0008006" key="4">
    <source>
        <dbReference type="Google" id="ProtNLM"/>
    </source>
</evidence>
<dbReference type="Proteomes" id="UP000054524">
    <property type="component" value="Unassembled WGS sequence"/>
</dbReference>
<dbReference type="AlphaFoldDB" id="A0A086J2L8"/>
<gene>
    <name evidence="2" type="ORF">NESG_01508</name>
</gene>
<dbReference type="HOGENOM" id="CLU_367640_0_0_1"/>
<keyword evidence="3" id="KW-1185">Reference proteome</keyword>
<feature type="signal peptide" evidence="1">
    <location>
        <begin position="1"/>
        <end position="23"/>
    </location>
</feature>
<dbReference type="PANTHER" id="PTHR46656:SF3">
    <property type="entry name" value="PUTATIVE-RELATED"/>
    <property type="match status" value="1"/>
</dbReference>
<dbReference type="GeneID" id="77676481"/>
<dbReference type="Gene3D" id="3.40.50.2000">
    <property type="entry name" value="Glycogen Phosphorylase B"/>
    <property type="match status" value="1"/>
</dbReference>
<dbReference type="RefSeq" id="XP_052904941.1">
    <property type="nucleotide sequence ID" value="XM_053049136.1"/>
</dbReference>
<feature type="chain" id="PRO_5001807832" description="Glycosyl transferase family 1 domain-containing protein" evidence="1">
    <location>
        <begin position="24"/>
        <end position="773"/>
    </location>
</feature>
<evidence type="ECO:0000256" key="1">
    <source>
        <dbReference type="SAM" id="SignalP"/>
    </source>
</evidence>
<organism evidence="2 3">
    <name type="scientific">Nematocida ausubeli (strain ATCC PRA-371 / ERTm2)</name>
    <name type="common">Nematode killer fungus</name>
    <dbReference type="NCBI Taxonomy" id="1913371"/>
    <lineage>
        <taxon>Eukaryota</taxon>
        <taxon>Fungi</taxon>
        <taxon>Fungi incertae sedis</taxon>
        <taxon>Microsporidia</taxon>
        <taxon>Nematocida</taxon>
    </lineage>
</organism>